<accession>A0A6A5VYQ4</accession>
<reference evidence="1" key="1">
    <citation type="journal article" date="2020" name="Stud. Mycol.">
        <title>101 Dothideomycetes genomes: a test case for predicting lifestyles and emergence of pathogens.</title>
        <authorList>
            <person name="Haridas S."/>
            <person name="Albert R."/>
            <person name="Binder M."/>
            <person name="Bloem J."/>
            <person name="Labutti K."/>
            <person name="Salamov A."/>
            <person name="Andreopoulos B."/>
            <person name="Baker S."/>
            <person name="Barry K."/>
            <person name="Bills G."/>
            <person name="Bluhm B."/>
            <person name="Cannon C."/>
            <person name="Castanera R."/>
            <person name="Culley D."/>
            <person name="Daum C."/>
            <person name="Ezra D."/>
            <person name="Gonzalez J."/>
            <person name="Henrissat B."/>
            <person name="Kuo A."/>
            <person name="Liang C."/>
            <person name="Lipzen A."/>
            <person name="Lutzoni F."/>
            <person name="Magnuson J."/>
            <person name="Mondo S."/>
            <person name="Nolan M."/>
            <person name="Ohm R."/>
            <person name="Pangilinan J."/>
            <person name="Park H.-J."/>
            <person name="Ramirez L."/>
            <person name="Alfaro M."/>
            <person name="Sun H."/>
            <person name="Tritt A."/>
            <person name="Yoshinaga Y."/>
            <person name="Zwiers L.-H."/>
            <person name="Turgeon B."/>
            <person name="Goodwin S."/>
            <person name="Spatafora J."/>
            <person name="Crous P."/>
            <person name="Grigoriev I."/>
        </authorList>
    </citation>
    <scope>NUCLEOTIDE SEQUENCE</scope>
    <source>
        <strain evidence="1">CBS 123094</strain>
    </source>
</reference>
<dbReference type="AlphaFoldDB" id="A0A6A5VYQ4"/>
<organism evidence="1 2">
    <name type="scientific">Amniculicola lignicola CBS 123094</name>
    <dbReference type="NCBI Taxonomy" id="1392246"/>
    <lineage>
        <taxon>Eukaryota</taxon>
        <taxon>Fungi</taxon>
        <taxon>Dikarya</taxon>
        <taxon>Ascomycota</taxon>
        <taxon>Pezizomycotina</taxon>
        <taxon>Dothideomycetes</taxon>
        <taxon>Pleosporomycetidae</taxon>
        <taxon>Pleosporales</taxon>
        <taxon>Amniculicolaceae</taxon>
        <taxon>Amniculicola</taxon>
    </lineage>
</organism>
<dbReference type="EMBL" id="ML977684">
    <property type="protein sequence ID" value="KAF1993828.1"/>
    <property type="molecule type" value="Genomic_DNA"/>
</dbReference>
<evidence type="ECO:0000313" key="2">
    <source>
        <dbReference type="Proteomes" id="UP000799779"/>
    </source>
</evidence>
<evidence type="ECO:0000313" key="1">
    <source>
        <dbReference type="EMBL" id="KAF1993828.1"/>
    </source>
</evidence>
<protein>
    <submittedName>
        <fullName evidence="1">Uncharacterized protein</fullName>
    </submittedName>
</protein>
<feature type="non-terminal residue" evidence="1">
    <location>
        <position position="1"/>
    </location>
</feature>
<gene>
    <name evidence="1" type="ORF">P154DRAFT_449156</name>
</gene>
<sequence>IIIIEACFSNCWVTLLVAIILALKPYYKNDLVILNRFTAIFSIKEIENLSLENLYIDTKQLLELK</sequence>
<dbReference type="Proteomes" id="UP000799779">
    <property type="component" value="Unassembled WGS sequence"/>
</dbReference>
<name>A0A6A5VYQ4_9PLEO</name>
<keyword evidence="2" id="KW-1185">Reference proteome</keyword>
<proteinExistence type="predicted"/>